<dbReference type="GO" id="GO:0046872">
    <property type="term" value="F:metal ion binding"/>
    <property type="evidence" value="ECO:0007669"/>
    <property type="project" value="UniProtKB-KW"/>
</dbReference>
<evidence type="ECO:0000256" key="5">
    <source>
        <dbReference type="ARBA" id="ARBA00022729"/>
    </source>
</evidence>
<dbReference type="EMBL" id="CM018048">
    <property type="protein sequence ID" value="KAA8522310.1"/>
    <property type="molecule type" value="Genomic_DNA"/>
</dbReference>
<protein>
    <recommendedName>
        <fullName evidence="12">Phytocyanin domain-containing protein</fullName>
    </recommendedName>
</protein>
<evidence type="ECO:0000256" key="7">
    <source>
        <dbReference type="ARBA" id="ARBA00022989"/>
    </source>
</evidence>
<dbReference type="OrthoDB" id="687943at2759"/>
<evidence type="ECO:0000313" key="13">
    <source>
        <dbReference type="EMBL" id="KAA8522310.1"/>
    </source>
</evidence>
<dbReference type="AlphaFoldDB" id="A0A5J4ZVC9"/>
<feature type="domain" description="Phytocyanin" evidence="12">
    <location>
        <begin position="1"/>
        <end position="98"/>
    </location>
</feature>
<evidence type="ECO:0000256" key="1">
    <source>
        <dbReference type="ARBA" id="ARBA00004479"/>
    </source>
</evidence>
<comment type="subcellular location">
    <subcellularLocation>
        <location evidence="1">Membrane</location>
        <topology evidence="1">Single-pass type I membrane protein</topology>
    </subcellularLocation>
</comment>
<dbReference type="InterPro" id="IPR008972">
    <property type="entry name" value="Cupredoxin"/>
</dbReference>
<sequence length="146" mass="15633">MVGDDKGWTPNFDYQAWAEGKEFVVGDKLVFKYQAGAHNVFRVNGTVFQQCMVPPASEALTTGNDVINLTSPGRKWYICGVAKHCELGNQKLAITVLPLSVSPASSPSGSDVPISSPPVSSTRGIAASSYYGWMAAIYAIVLMVMV</sequence>
<dbReference type="Gene3D" id="2.60.40.420">
    <property type="entry name" value="Cupredoxins - blue copper proteins"/>
    <property type="match status" value="1"/>
</dbReference>
<keyword evidence="11" id="KW-0325">Glycoprotein</keyword>
<evidence type="ECO:0000256" key="10">
    <source>
        <dbReference type="ARBA" id="ARBA00023157"/>
    </source>
</evidence>
<keyword evidence="7" id="KW-1133">Transmembrane helix</keyword>
<keyword evidence="10" id="KW-1015">Disulfide bond</keyword>
<evidence type="ECO:0000256" key="9">
    <source>
        <dbReference type="ARBA" id="ARBA00023136"/>
    </source>
</evidence>
<evidence type="ECO:0000256" key="6">
    <source>
        <dbReference type="ARBA" id="ARBA00022982"/>
    </source>
</evidence>
<evidence type="ECO:0000313" key="14">
    <source>
        <dbReference type="Proteomes" id="UP000325577"/>
    </source>
</evidence>
<evidence type="ECO:0000256" key="2">
    <source>
        <dbReference type="ARBA" id="ARBA00022448"/>
    </source>
</evidence>
<evidence type="ECO:0000256" key="3">
    <source>
        <dbReference type="ARBA" id="ARBA00022692"/>
    </source>
</evidence>
<keyword evidence="2" id="KW-0813">Transport</keyword>
<dbReference type="Proteomes" id="UP000325577">
    <property type="component" value="Linkage Group LG5"/>
</dbReference>
<accession>A0A5J4ZVC9</accession>
<evidence type="ECO:0000259" key="12">
    <source>
        <dbReference type="PROSITE" id="PS51485"/>
    </source>
</evidence>
<dbReference type="CDD" id="cd04216">
    <property type="entry name" value="Phytocyanin"/>
    <property type="match status" value="1"/>
</dbReference>
<dbReference type="PANTHER" id="PTHR33021">
    <property type="entry name" value="BLUE COPPER PROTEIN"/>
    <property type="match status" value="1"/>
</dbReference>
<dbReference type="PANTHER" id="PTHR33021:SF533">
    <property type="entry name" value="PHYTOCYANIN DOMAIN-CONTAINING PROTEIN"/>
    <property type="match status" value="1"/>
</dbReference>
<name>A0A5J4ZVC9_9ASTE</name>
<gene>
    <name evidence="13" type="ORF">F0562_012983</name>
</gene>
<keyword evidence="3" id="KW-0812">Transmembrane</keyword>
<evidence type="ECO:0000256" key="8">
    <source>
        <dbReference type="ARBA" id="ARBA00023008"/>
    </source>
</evidence>
<keyword evidence="8" id="KW-0186">Copper</keyword>
<evidence type="ECO:0000256" key="11">
    <source>
        <dbReference type="ARBA" id="ARBA00023180"/>
    </source>
</evidence>
<organism evidence="13 14">
    <name type="scientific">Nyssa sinensis</name>
    <dbReference type="NCBI Taxonomy" id="561372"/>
    <lineage>
        <taxon>Eukaryota</taxon>
        <taxon>Viridiplantae</taxon>
        <taxon>Streptophyta</taxon>
        <taxon>Embryophyta</taxon>
        <taxon>Tracheophyta</taxon>
        <taxon>Spermatophyta</taxon>
        <taxon>Magnoliopsida</taxon>
        <taxon>eudicotyledons</taxon>
        <taxon>Gunneridae</taxon>
        <taxon>Pentapetalae</taxon>
        <taxon>asterids</taxon>
        <taxon>Cornales</taxon>
        <taxon>Nyssaceae</taxon>
        <taxon>Nyssa</taxon>
    </lineage>
</organism>
<dbReference type="FunFam" id="2.60.40.420:FF:000067">
    <property type="entry name" value="Cupredoxin superfamily protein"/>
    <property type="match status" value="1"/>
</dbReference>
<dbReference type="GO" id="GO:0005886">
    <property type="term" value="C:plasma membrane"/>
    <property type="evidence" value="ECO:0007669"/>
    <property type="project" value="TreeGrafter"/>
</dbReference>
<evidence type="ECO:0000256" key="4">
    <source>
        <dbReference type="ARBA" id="ARBA00022723"/>
    </source>
</evidence>
<reference evidence="13 14" key="1">
    <citation type="submission" date="2019-09" db="EMBL/GenBank/DDBJ databases">
        <title>A chromosome-level genome assembly of the Chinese tupelo Nyssa sinensis.</title>
        <authorList>
            <person name="Yang X."/>
            <person name="Kang M."/>
            <person name="Yang Y."/>
            <person name="Xiong H."/>
            <person name="Wang M."/>
            <person name="Zhang Z."/>
            <person name="Wang Z."/>
            <person name="Wu H."/>
            <person name="Ma T."/>
            <person name="Liu J."/>
            <person name="Xi Z."/>
        </authorList>
    </citation>
    <scope>NUCLEOTIDE SEQUENCE [LARGE SCALE GENOMIC DNA]</scope>
    <source>
        <strain evidence="13">J267</strain>
        <tissue evidence="13">Leaf</tissue>
    </source>
</reference>
<keyword evidence="4" id="KW-0479">Metal-binding</keyword>
<dbReference type="GO" id="GO:0009055">
    <property type="term" value="F:electron transfer activity"/>
    <property type="evidence" value="ECO:0007669"/>
    <property type="project" value="InterPro"/>
</dbReference>
<dbReference type="SUPFAM" id="SSF49503">
    <property type="entry name" value="Cupredoxins"/>
    <property type="match status" value="1"/>
</dbReference>
<keyword evidence="5" id="KW-0732">Signal</keyword>
<dbReference type="Pfam" id="PF02298">
    <property type="entry name" value="Cu_bind_like"/>
    <property type="match status" value="1"/>
</dbReference>
<keyword evidence="9" id="KW-0472">Membrane</keyword>
<keyword evidence="14" id="KW-1185">Reference proteome</keyword>
<keyword evidence="6" id="KW-0249">Electron transport</keyword>
<dbReference type="InterPro" id="IPR039391">
    <property type="entry name" value="Phytocyanin-like"/>
</dbReference>
<dbReference type="PROSITE" id="PS51485">
    <property type="entry name" value="PHYTOCYANIN"/>
    <property type="match status" value="1"/>
</dbReference>
<dbReference type="GO" id="GO:0009610">
    <property type="term" value="P:response to symbiotic fungus"/>
    <property type="evidence" value="ECO:0007669"/>
    <property type="project" value="UniProtKB-ARBA"/>
</dbReference>
<dbReference type="InterPro" id="IPR003245">
    <property type="entry name" value="Phytocyanin_dom"/>
</dbReference>
<proteinExistence type="predicted"/>